<accession>A0A7J7IRJ8</accession>
<evidence type="ECO:0000313" key="2">
    <source>
        <dbReference type="EMBL" id="KAF6016579.1"/>
    </source>
</evidence>
<keyword evidence="1" id="KW-0175">Coiled coil</keyword>
<name>A0A7J7IRJ8_BUGNE</name>
<feature type="coiled-coil region" evidence="1">
    <location>
        <begin position="31"/>
        <end position="95"/>
    </location>
</feature>
<dbReference type="Proteomes" id="UP000593567">
    <property type="component" value="Unassembled WGS sequence"/>
</dbReference>
<dbReference type="OrthoDB" id="6287233at2759"/>
<evidence type="ECO:0000256" key="1">
    <source>
        <dbReference type="SAM" id="Coils"/>
    </source>
</evidence>
<evidence type="ECO:0008006" key="4">
    <source>
        <dbReference type="Google" id="ProtNLM"/>
    </source>
</evidence>
<reference evidence="2" key="1">
    <citation type="submission" date="2020-06" db="EMBL/GenBank/DDBJ databases">
        <title>Draft genome of Bugula neritina, a colonial animal packing powerful symbionts and potential medicines.</title>
        <authorList>
            <person name="Rayko M."/>
        </authorList>
    </citation>
    <scope>NUCLEOTIDE SEQUENCE [LARGE SCALE GENOMIC DNA]</scope>
    <source>
        <strain evidence="2">Kwan_BN1</strain>
    </source>
</reference>
<dbReference type="EMBL" id="VXIV02003508">
    <property type="protein sequence ID" value="KAF6016579.1"/>
    <property type="molecule type" value="Genomic_DNA"/>
</dbReference>
<gene>
    <name evidence="2" type="ORF">EB796_025110</name>
</gene>
<keyword evidence="3" id="KW-1185">Reference proteome</keyword>
<dbReference type="AlphaFoldDB" id="A0A7J7IRJ8"/>
<comment type="caution">
    <text evidence="2">The sequence shown here is derived from an EMBL/GenBank/DDBJ whole genome shotgun (WGS) entry which is preliminary data.</text>
</comment>
<proteinExistence type="predicted"/>
<organism evidence="2 3">
    <name type="scientific">Bugula neritina</name>
    <name type="common">Brown bryozoan</name>
    <name type="synonym">Sertularia neritina</name>
    <dbReference type="NCBI Taxonomy" id="10212"/>
    <lineage>
        <taxon>Eukaryota</taxon>
        <taxon>Metazoa</taxon>
        <taxon>Spiralia</taxon>
        <taxon>Lophotrochozoa</taxon>
        <taxon>Bryozoa</taxon>
        <taxon>Gymnolaemata</taxon>
        <taxon>Cheilostomatida</taxon>
        <taxon>Flustrina</taxon>
        <taxon>Buguloidea</taxon>
        <taxon>Bugulidae</taxon>
        <taxon>Bugula</taxon>
    </lineage>
</organism>
<protein>
    <recommendedName>
        <fullName evidence="4">GCC2</fullName>
    </recommendedName>
</protein>
<evidence type="ECO:0000313" key="3">
    <source>
        <dbReference type="Proteomes" id="UP000593567"/>
    </source>
</evidence>
<feature type="coiled-coil region" evidence="1">
    <location>
        <begin position="121"/>
        <end position="176"/>
    </location>
</feature>
<sequence length="192" mass="21520">MSATPGGSGGKLESLSKDDVIKFAKRQTLLLGKAKGKIDELTKKLESAESKSNEGEADGRLQELEVENNRIKEELVDAKEKLAQTRERYAEVEEERLAAVTGYQSLQTTLEQIQGTHSETCQRLEETIQQLTNHNAGLEEENECLKMQKSSTLESVKALQVEHQKLSEEKSLLEQQHKVCFATCCLLPVYIQ</sequence>